<evidence type="ECO:0000313" key="1">
    <source>
        <dbReference type="EMBL" id="KAI8529916.1"/>
    </source>
</evidence>
<accession>A0ACC0LMG8</accession>
<reference evidence="1" key="1">
    <citation type="submission" date="2022-02" db="EMBL/GenBank/DDBJ databases">
        <title>Plant Genome Project.</title>
        <authorList>
            <person name="Zhang R.-G."/>
        </authorList>
    </citation>
    <scope>NUCLEOTIDE SEQUENCE</scope>
    <source>
        <strain evidence="1">AT1</strain>
    </source>
</reference>
<dbReference type="EMBL" id="CM046398">
    <property type="protein sequence ID" value="KAI8529916.1"/>
    <property type="molecule type" value="Genomic_DNA"/>
</dbReference>
<gene>
    <name evidence="1" type="ORF">RHMOL_Rhmol11G0012200</name>
</gene>
<evidence type="ECO:0000313" key="2">
    <source>
        <dbReference type="Proteomes" id="UP001062846"/>
    </source>
</evidence>
<name>A0ACC0LMG8_RHOML</name>
<sequence length="97" mass="10456">MAALLENPARFGKLIAEANDLSGFKLLLQQIYVAAVQNITSLSFVEIYEVLSIVSGCPSAALIAVVPRQMSSLPSAFSEKNVIIRLLGCFEAQFCCC</sequence>
<proteinExistence type="predicted"/>
<protein>
    <submittedName>
        <fullName evidence="1">Uncharacterized protein</fullName>
    </submittedName>
</protein>
<keyword evidence="2" id="KW-1185">Reference proteome</keyword>
<comment type="caution">
    <text evidence="1">The sequence shown here is derived from an EMBL/GenBank/DDBJ whole genome shotgun (WGS) entry which is preliminary data.</text>
</comment>
<organism evidence="1 2">
    <name type="scientific">Rhododendron molle</name>
    <name type="common">Chinese azalea</name>
    <name type="synonym">Azalea mollis</name>
    <dbReference type="NCBI Taxonomy" id="49168"/>
    <lineage>
        <taxon>Eukaryota</taxon>
        <taxon>Viridiplantae</taxon>
        <taxon>Streptophyta</taxon>
        <taxon>Embryophyta</taxon>
        <taxon>Tracheophyta</taxon>
        <taxon>Spermatophyta</taxon>
        <taxon>Magnoliopsida</taxon>
        <taxon>eudicotyledons</taxon>
        <taxon>Gunneridae</taxon>
        <taxon>Pentapetalae</taxon>
        <taxon>asterids</taxon>
        <taxon>Ericales</taxon>
        <taxon>Ericaceae</taxon>
        <taxon>Ericoideae</taxon>
        <taxon>Rhodoreae</taxon>
        <taxon>Rhododendron</taxon>
    </lineage>
</organism>
<dbReference type="Proteomes" id="UP001062846">
    <property type="component" value="Chromosome 11"/>
</dbReference>